<keyword evidence="1" id="KW-0732">Signal</keyword>
<feature type="signal peptide" evidence="1">
    <location>
        <begin position="1"/>
        <end position="21"/>
    </location>
</feature>
<evidence type="ECO:0008006" key="4">
    <source>
        <dbReference type="Google" id="ProtNLM"/>
    </source>
</evidence>
<sequence length="144" mass="14878">MKTMKYATLSLALGLAMTATAASASTAVPAPRPPDPATAARTVTLTNHDDGRTVVVHPGDVVDVRLTGLREKGVTWVWSDLAITAPHLLRRVGGGTTPGGDARAVLRAVGRGHGDIAAVRHCVAAPGHVCSHAVVNWKAAVDIR</sequence>
<proteinExistence type="predicted"/>
<reference evidence="2 3" key="1">
    <citation type="submission" date="2020-08" db="EMBL/GenBank/DDBJ databases">
        <title>Genomic Encyclopedia of Type Strains, Phase III (KMG-III): the genomes of soil and plant-associated and newly described type strains.</title>
        <authorList>
            <person name="Whitman W."/>
        </authorList>
    </citation>
    <scope>NUCLEOTIDE SEQUENCE [LARGE SCALE GENOMIC DNA]</scope>
    <source>
        <strain evidence="2 3">CECT 3266</strain>
    </source>
</reference>
<evidence type="ECO:0000313" key="3">
    <source>
        <dbReference type="Proteomes" id="UP000556084"/>
    </source>
</evidence>
<gene>
    <name evidence="2" type="ORF">FHS39_002500</name>
</gene>
<dbReference type="InterPro" id="IPR008972">
    <property type="entry name" value="Cupredoxin"/>
</dbReference>
<comment type="caution">
    <text evidence="2">The sequence shown here is derived from an EMBL/GenBank/DDBJ whole genome shotgun (WGS) entry which is preliminary data.</text>
</comment>
<name>A0A7W7LNE9_9ACTN</name>
<dbReference type="Proteomes" id="UP000556084">
    <property type="component" value="Unassembled WGS sequence"/>
</dbReference>
<dbReference type="SUPFAM" id="SSF49503">
    <property type="entry name" value="Cupredoxins"/>
    <property type="match status" value="1"/>
</dbReference>
<keyword evidence="3" id="KW-1185">Reference proteome</keyword>
<organism evidence="2 3">
    <name type="scientific">Streptomyces olivoverticillatus</name>
    <dbReference type="NCBI Taxonomy" id="66427"/>
    <lineage>
        <taxon>Bacteria</taxon>
        <taxon>Bacillati</taxon>
        <taxon>Actinomycetota</taxon>
        <taxon>Actinomycetes</taxon>
        <taxon>Kitasatosporales</taxon>
        <taxon>Streptomycetaceae</taxon>
        <taxon>Streptomyces</taxon>
    </lineage>
</organism>
<protein>
    <recommendedName>
        <fullName evidence="4">Secreted protein</fullName>
    </recommendedName>
</protein>
<evidence type="ECO:0000313" key="2">
    <source>
        <dbReference type="EMBL" id="MBB4893469.1"/>
    </source>
</evidence>
<dbReference type="EMBL" id="JACHJH010000003">
    <property type="protein sequence ID" value="MBB4893469.1"/>
    <property type="molecule type" value="Genomic_DNA"/>
</dbReference>
<feature type="chain" id="PRO_5039166870" description="Secreted protein" evidence="1">
    <location>
        <begin position="22"/>
        <end position="144"/>
    </location>
</feature>
<dbReference type="RefSeq" id="WP_184349314.1">
    <property type="nucleotide sequence ID" value="NZ_JACHJH010000003.1"/>
</dbReference>
<accession>A0A7W7LNE9</accession>
<evidence type="ECO:0000256" key="1">
    <source>
        <dbReference type="SAM" id="SignalP"/>
    </source>
</evidence>
<dbReference type="AlphaFoldDB" id="A0A7W7LNE9"/>